<evidence type="ECO:0000313" key="1">
    <source>
        <dbReference type="EMBL" id="AGA65567.1"/>
    </source>
</evidence>
<dbReference type="AlphaFoldDB" id="A0A3B6VVM5"/>
<name>A0A3B6VVM5_BRAPL</name>
<gene>
    <name evidence="1" type="ORF">BPP43_01075</name>
</gene>
<sequence length="225" mass="26557">MKRLFFYIILLIYSTALFGFRDIEREDSFSSSKFNDWLLIATFNSDNVPSFKFVSKHDDKEWESLDSAKNEYYYKGDNSKAGIFAIYNMKYYQYRGYNPLYTKQLNSKYSNMLKRFYFYRFSGKGAGLIALDNSLVAVDTYSKYVYIYGMPIREKVTFGVDVPLEWGAADTNMASGKDFMPFYMYDPVGHVNEDGSVVLYDQYKESFLDKEKRYKPVFNNKSIYR</sequence>
<dbReference type="RefSeq" id="WP_013243350.1">
    <property type="nucleotide sequence ID" value="NC_019908.1"/>
</dbReference>
<dbReference type="KEGG" id="bpip:BPP43_01075"/>
<keyword evidence="2" id="KW-1185">Reference proteome</keyword>
<protein>
    <submittedName>
        <fullName evidence="1">Uncharacterized protein</fullName>
    </submittedName>
</protein>
<evidence type="ECO:0000313" key="2">
    <source>
        <dbReference type="Proteomes" id="UP000010793"/>
    </source>
</evidence>
<dbReference type="EMBL" id="CP002873">
    <property type="protein sequence ID" value="AGA65567.1"/>
    <property type="molecule type" value="Genomic_DNA"/>
</dbReference>
<dbReference type="Proteomes" id="UP000010793">
    <property type="component" value="Chromosome"/>
</dbReference>
<proteinExistence type="predicted"/>
<accession>A0A3B6VVM5</accession>
<reference evidence="1 2" key="1">
    <citation type="journal article" date="2013" name="Genome Announc.">
        <title>Complete Genome Sequence of the Porcine Strain Brachyspira pilosicoli P43/6/78(T.).</title>
        <authorList>
            <person name="Lin C."/>
            <person name="den Bakker H.C."/>
            <person name="Suzuki H."/>
            <person name="Lefebure T."/>
            <person name="Ponnala L."/>
            <person name="Sun Q."/>
            <person name="Stanhope M.J."/>
            <person name="Wiedmann M."/>
            <person name="Duhamel G.E."/>
        </authorList>
    </citation>
    <scope>NUCLEOTIDE SEQUENCE [LARGE SCALE GENOMIC DNA]</scope>
    <source>
        <strain evidence="1 2">P43/6/78</strain>
    </source>
</reference>
<dbReference type="GeneID" id="56438969"/>
<organism evidence="1 2">
    <name type="scientific">Brachyspira pilosicoli P43/6/78</name>
    <dbReference type="NCBI Taxonomy" id="1042417"/>
    <lineage>
        <taxon>Bacteria</taxon>
        <taxon>Pseudomonadati</taxon>
        <taxon>Spirochaetota</taxon>
        <taxon>Spirochaetia</taxon>
        <taxon>Brachyspirales</taxon>
        <taxon>Brachyspiraceae</taxon>
        <taxon>Brachyspira</taxon>
    </lineage>
</organism>